<name>A0ABR4P7F4_9HELO</name>
<keyword evidence="4 9" id="KW-0645">Protease</keyword>
<evidence type="ECO:0000256" key="2">
    <source>
        <dbReference type="ARBA" id="ARBA00009915"/>
    </source>
</evidence>
<evidence type="ECO:0000256" key="4">
    <source>
        <dbReference type="ARBA" id="ARBA00022670"/>
    </source>
</evidence>
<evidence type="ECO:0000256" key="9">
    <source>
        <dbReference type="RuleBase" id="RU364057"/>
    </source>
</evidence>
<feature type="region of interest" description="Disordered" evidence="10">
    <location>
        <begin position="1"/>
        <end position="21"/>
    </location>
</feature>
<keyword evidence="9" id="KW-0496">Mitochondrion</keyword>
<dbReference type="Proteomes" id="UP001629113">
    <property type="component" value="Unassembled WGS sequence"/>
</dbReference>
<protein>
    <recommendedName>
        <fullName evidence="3 9">Mitochondrial inner membrane protease ATP23</fullName>
        <ecNumber evidence="9">3.4.24.-</ecNumber>
    </recommendedName>
</protein>
<gene>
    <name evidence="11" type="ORF">PVAG01_09457</name>
</gene>
<comment type="similarity">
    <text evidence="2 9">Belongs to the peptidase M76 family.</text>
</comment>
<evidence type="ECO:0000313" key="12">
    <source>
        <dbReference type="Proteomes" id="UP001629113"/>
    </source>
</evidence>
<keyword evidence="7 9" id="KW-0482">Metalloprotease</keyword>
<reference evidence="11 12" key="1">
    <citation type="submission" date="2024-06" db="EMBL/GenBank/DDBJ databases">
        <title>Complete genome of Phlyctema vagabunda strain 19-DSS-EL-015.</title>
        <authorList>
            <person name="Fiorenzani C."/>
        </authorList>
    </citation>
    <scope>NUCLEOTIDE SEQUENCE [LARGE SCALE GENOMIC DNA]</scope>
    <source>
        <strain evidence="11 12">19-DSS-EL-015</strain>
    </source>
</reference>
<evidence type="ECO:0000256" key="10">
    <source>
        <dbReference type="SAM" id="MobiDB-lite"/>
    </source>
</evidence>
<evidence type="ECO:0000256" key="6">
    <source>
        <dbReference type="ARBA" id="ARBA00022801"/>
    </source>
</evidence>
<comment type="caution">
    <text evidence="11">The sequence shown here is derived from an EMBL/GenBank/DDBJ whole genome shotgun (WGS) entry which is preliminary data.</text>
</comment>
<proteinExistence type="inferred from homology"/>
<dbReference type="InterPro" id="IPR019165">
    <property type="entry name" value="Peptidase_M76_ATP23"/>
</dbReference>
<keyword evidence="12" id="KW-1185">Reference proteome</keyword>
<comment type="subcellular location">
    <subcellularLocation>
        <location evidence="1 9">Mitochondrion inner membrane</location>
        <topology evidence="1 9">Peripheral membrane protein</topology>
        <orientation evidence="1 9">Intermembrane side</orientation>
    </subcellularLocation>
</comment>
<dbReference type="Pfam" id="PF09768">
    <property type="entry name" value="Peptidase_M76"/>
    <property type="match status" value="1"/>
</dbReference>
<evidence type="ECO:0000313" key="11">
    <source>
        <dbReference type="EMBL" id="KAL3419235.1"/>
    </source>
</evidence>
<evidence type="ECO:0000256" key="3">
    <source>
        <dbReference type="ARBA" id="ARBA00014615"/>
    </source>
</evidence>
<comment type="function">
    <text evidence="8">Has a dual role in the assembly of mitochondrial ATPase. Acts as a protease that removes N-terminal residues of mitochondrial ATPase CF(0) subunit 6 at the intermembrane space side. Also involved in the correct assembly of the membrane-embedded ATPase CF(0) particle, probably mediating association of subunit 6 with the subunit 9 ring.</text>
</comment>
<sequence length="245" mass="28523">MSGDPKKAADVPVLPPNDPAKTGYDPNAKWLNFFNILTGRMTDDGKDLYREDAYIRNEASDCKRCDEWRDYLVEYSPIIRFMSQNIKNLNGKLDKDNIMCRRCPTRIDENGKRVRQGGGFSPDHGIQICANEMRSQGHMEDTLAHEMVHAWDHLRFKVDWADLRHAACTEIRASSLSGECRWTREFFTRNNWTITQQHQACVRNRAVRSVMMRPSCRDDVHAVKVVNEVWDSCYADTRPFDEIYK</sequence>
<keyword evidence="9" id="KW-0999">Mitochondrion inner membrane</keyword>
<accession>A0ABR4P7F4</accession>
<evidence type="ECO:0000256" key="8">
    <source>
        <dbReference type="ARBA" id="ARBA00025322"/>
    </source>
</evidence>
<evidence type="ECO:0000256" key="1">
    <source>
        <dbReference type="ARBA" id="ARBA00004137"/>
    </source>
</evidence>
<evidence type="ECO:0000256" key="5">
    <source>
        <dbReference type="ARBA" id="ARBA00022723"/>
    </source>
</evidence>
<dbReference type="EC" id="3.4.24.-" evidence="9"/>
<organism evidence="11 12">
    <name type="scientific">Phlyctema vagabunda</name>
    <dbReference type="NCBI Taxonomy" id="108571"/>
    <lineage>
        <taxon>Eukaryota</taxon>
        <taxon>Fungi</taxon>
        <taxon>Dikarya</taxon>
        <taxon>Ascomycota</taxon>
        <taxon>Pezizomycotina</taxon>
        <taxon>Leotiomycetes</taxon>
        <taxon>Helotiales</taxon>
        <taxon>Dermateaceae</taxon>
        <taxon>Phlyctema</taxon>
    </lineage>
</organism>
<dbReference type="PANTHER" id="PTHR21711:SF0">
    <property type="entry name" value="MITOCHONDRIAL INNER MEMBRANE PROTEASE ATP23 HOMOLOG"/>
    <property type="match status" value="1"/>
</dbReference>
<evidence type="ECO:0000256" key="7">
    <source>
        <dbReference type="ARBA" id="ARBA00023049"/>
    </source>
</evidence>
<keyword evidence="6 9" id="KW-0378">Hydrolase</keyword>
<dbReference type="EMBL" id="JBFCZG010000008">
    <property type="protein sequence ID" value="KAL3419235.1"/>
    <property type="molecule type" value="Genomic_DNA"/>
</dbReference>
<keyword evidence="5 9" id="KW-0479">Metal-binding</keyword>
<keyword evidence="9" id="KW-0472">Membrane</keyword>
<dbReference type="PANTHER" id="PTHR21711">
    <property type="entry name" value="MITOCHONDRIAL INNER MEMBRANE PROTEASE"/>
    <property type="match status" value="1"/>
</dbReference>